<dbReference type="AlphaFoldDB" id="A0A243W6Y1"/>
<keyword evidence="2" id="KW-0732">Signal</keyword>
<protein>
    <recommendedName>
        <fullName evidence="5">Outer membrane protein beta-barrel domain-containing protein</fullName>
    </recommendedName>
</protein>
<evidence type="ECO:0000256" key="1">
    <source>
        <dbReference type="SAM" id="MobiDB-lite"/>
    </source>
</evidence>
<accession>A0A243W6Y1</accession>
<dbReference type="Proteomes" id="UP000194873">
    <property type="component" value="Unassembled WGS sequence"/>
</dbReference>
<sequence length="273" mass="29811">MLLLRSGLLVGLLLLSRPGRAQGPTPQDLPPPRSSTAAPQPAPLVPPHRWSVVAAAQAHGSRHVVADQTLVSPRLLLRPTVGLAGLLGVRYGLRRRLGIEAGVSVRSDGVSIASVADYRGGRYESVQVSTIWFNSPQLQVLLLYQTSPSQAGHCWILQGGADVISRRYLNLGGYGTGLSTNAGQPPATLTASQQLVQGSVWRLGLQGCIGREWHVSPAQFVGLRLVGRVGLQEFNRWQLRYTFTEDGIQRHYQNQIHTKLGYVGLQTWYRFQG</sequence>
<feature type="signal peptide" evidence="2">
    <location>
        <begin position="1"/>
        <end position="21"/>
    </location>
</feature>
<evidence type="ECO:0000313" key="4">
    <source>
        <dbReference type="Proteomes" id="UP000194873"/>
    </source>
</evidence>
<feature type="chain" id="PRO_5013009600" description="Outer membrane protein beta-barrel domain-containing protein" evidence="2">
    <location>
        <begin position="22"/>
        <end position="273"/>
    </location>
</feature>
<feature type="region of interest" description="Disordered" evidence="1">
    <location>
        <begin position="20"/>
        <end position="42"/>
    </location>
</feature>
<proteinExistence type="predicted"/>
<evidence type="ECO:0008006" key="5">
    <source>
        <dbReference type="Google" id="ProtNLM"/>
    </source>
</evidence>
<keyword evidence="4" id="KW-1185">Reference proteome</keyword>
<organism evidence="3 4">
    <name type="scientific">Hymenobacter crusticola</name>
    <dbReference type="NCBI Taxonomy" id="1770526"/>
    <lineage>
        <taxon>Bacteria</taxon>
        <taxon>Pseudomonadati</taxon>
        <taxon>Bacteroidota</taxon>
        <taxon>Cytophagia</taxon>
        <taxon>Cytophagales</taxon>
        <taxon>Hymenobacteraceae</taxon>
        <taxon>Hymenobacter</taxon>
    </lineage>
</organism>
<dbReference type="RefSeq" id="WP_086596941.1">
    <property type="nucleotide sequence ID" value="NZ_MTSE01000027.1"/>
</dbReference>
<comment type="caution">
    <text evidence="3">The sequence shown here is derived from an EMBL/GenBank/DDBJ whole genome shotgun (WGS) entry which is preliminary data.</text>
</comment>
<evidence type="ECO:0000256" key="2">
    <source>
        <dbReference type="SAM" id="SignalP"/>
    </source>
</evidence>
<dbReference type="EMBL" id="MTSE01000027">
    <property type="protein sequence ID" value="OUJ70022.1"/>
    <property type="molecule type" value="Genomic_DNA"/>
</dbReference>
<reference evidence="3 4" key="1">
    <citation type="submission" date="2017-01" db="EMBL/GenBank/DDBJ databases">
        <title>A new Hymenobacter.</title>
        <authorList>
            <person name="Liang Y."/>
            <person name="Feng F."/>
        </authorList>
    </citation>
    <scope>NUCLEOTIDE SEQUENCE [LARGE SCALE GENOMIC DNA]</scope>
    <source>
        <strain evidence="3">MIMBbqt21</strain>
    </source>
</reference>
<evidence type="ECO:0000313" key="3">
    <source>
        <dbReference type="EMBL" id="OUJ70022.1"/>
    </source>
</evidence>
<name>A0A243W6Y1_9BACT</name>
<gene>
    <name evidence="3" type="ORF">BXP70_25460</name>
</gene>